<sequence>MTRTRLKDGDWIVVADGEKALFLRNLTDHENPHFQVVRVKEQDNPPNRDQATDRPGRMPDAGPGQRSALDEADFHRLAKERFAEDLAEILYKRAVAGAYDRLIVVASPMVLGVLRENWHDEVRKRLVAEIPKTLTNHPIDEIERMVKESLDEA</sequence>
<dbReference type="RefSeq" id="WP_104069984.1">
    <property type="nucleotide sequence ID" value="NZ_PRDS01000003.1"/>
</dbReference>
<dbReference type="EMBL" id="PRDS01000003">
    <property type="protein sequence ID" value="PPB81171.1"/>
    <property type="molecule type" value="Genomic_DNA"/>
</dbReference>
<protein>
    <submittedName>
        <fullName evidence="2">Protein required for attachment to host cells</fullName>
    </submittedName>
</protein>
<dbReference type="Pfam" id="PF18856">
    <property type="entry name" value="baeRF_family12"/>
    <property type="match status" value="1"/>
</dbReference>
<gene>
    <name evidence="2" type="ORF">LV82_01213</name>
</gene>
<accession>A0A2S5JIG6</accession>
<dbReference type="InterPro" id="IPR041374">
    <property type="entry name" value="BaeRF_family12"/>
</dbReference>
<organism evidence="2 3">
    <name type="scientific">Albidovulum inexpectatum</name>
    <dbReference type="NCBI Taxonomy" id="196587"/>
    <lineage>
        <taxon>Bacteria</taxon>
        <taxon>Pseudomonadati</taxon>
        <taxon>Pseudomonadota</taxon>
        <taxon>Alphaproteobacteria</taxon>
        <taxon>Rhodobacterales</taxon>
        <taxon>Paracoccaceae</taxon>
        <taxon>Albidovulum</taxon>
    </lineage>
</organism>
<evidence type="ECO:0000313" key="3">
    <source>
        <dbReference type="Proteomes" id="UP000239736"/>
    </source>
</evidence>
<dbReference type="OrthoDB" id="9812459at2"/>
<reference evidence="2 3" key="1">
    <citation type="submission" date="2018-01" db="EMBL/GenBank/DDBJ databases">
        <title>Genomic Encyclopedia of Archaeal and Bacterial Type Strains, Phase II (KMG-II): from individual species to whole genera.</title>
        <authorList>
            <person name="Goeker M."/>
        </authorList>
    </citation>
    <scope>NUCLEOTIDE SEQUENCE [LARGE SCALE GENOMIC DNA]</scope>
    <source>
        <strain evidence="2 3">DSM 12048</strain>
    </source>
</reference>
<dbReference type="Proteomes" id="UP000239736">
    <property type="component" value="Unassembled WGS sequence"/>
</dbReference>
<proteinExistence type="predicted"/>
<name>A0A2S5JIG6_9RHOB</name>
<evidence type="ECO:0000313" key="2">
    <source>
        <dbReference type="EMBL" id="PPB81171.1"/>
    </source>
</evidence>
<feature type="region of interest" description="Disordered" evidence="1">
    <location>
        <begin position="40"/>
        <end position="70"/>
    </location>
</feature>
<keyword evidence="3" id="KW-1185">Reference proteome</keyword>
<comment type="caution">
    <text evidence="2">The sequence shown here is derived from an EMBL/GenBank/DDBJ whole genome shotgun (WGS) entry which is preliminary data.</text>
</comment>
<evidence type="ECO:0000256" key="1">
    <source>
        <dbReference type="SAM" id="MobiDB-lite"/>
    </source>
</evidence>
<dbReference type="AlphaFoldDB" id="A0A2S5JIG6"/>